<feature type="transmembrane region" description="Helical" evidence="1">
    <location>
        <begin position="12"/>
        <end position="33"/>
    </location>
</feature>
<evidence type="ECO:0000313" key="2">
    <source>
        <dbReference type="EMBL" id="RUO74906.1"/>
    </source>
</evidence>
<dbReference type="RefSeq" id="WP_026861274.1">
    <property type="nucleotide sequence ID" value="NZ_PIQE01000001.1"/>
</dbReference>
<keyword evidence="1" id="KW-0472">Membrane</keyword>
<comment type="caution">
    <text evidence="2">The sequence shown here is derived from an EMBL/GenBank/DDBJ whole genome shotgun (WGS) entry which is preliminary data.</text>
</comment>
<reference evidence="3" key="1">
    <citation type="journal article" date="2018" name="Front. Microbiol.">
        <title>Genome-Based Analysis Reveals the Taxonomy and Diversity of the Family Idiomarinaceae.</title>
        <authorList>
            <person name="Liu Y."/>
            <person name="Lai Q."/>
            <person name="Shao Z."/>
        </authorList>
    </citation>
    <scope>NUCLEOTIDE SEQUENCE [LARGE SCALE GENOMIC DNA]</scope>
    <source>
        <strain evidence="3">c121</strain>
    </source>
</reference>
<name>A0A432ZAC8_9GAMM</name>
<dbReference type="Proteomes" id="UP000287022">
    <property type="component" value="Unassembled WGS sequence"/>
</dbReference>
<gene>
    <name evidence="2" type="ORF">CWI80_06140</name>
</gene>
<proteinExistence type="predicted"/>
<keyword evidence="1" id="KW-1133">Transmembrane helix</keyword>
<protein>
    <submittedName>
        <fullName evidence="2">Uncharacterized protein</fullName>
    </submittedName>
</protein>
<accession>A0A432ZAC8</accession>
<keyword evidence="1" id="KW-0812">Transmembrane</keyword>
<dbReference type="EMBL" id="PIQE01000001">
    <property type="protein sequence ID" value="RUO74906.1"/>
    <property type="molecule type" value="Genomic_DNA"/>
</dbReference>
<feature type="transmembrane region" description="Helical" evidence="1">
    <location>
        <begin position="53"/>
        <end position="73"/>
    </location>
</feature>
<evidence type="ECO:0000313" key="3">
    <source>
        <dbReference type="Proteomes" id="UP000287022"/>
    </source>
</evidence>
<organism evidence="2 3">
    <name type="scientific">Pseudidiomarina sediminum</name>
    <dbReference type="NCBI Taxonomy" id="431675"/>
    <lineage>
        <taxon>Bacteria</taxon>
        <taxon>Pseudomonadati</taxon>
        <taxon>Pseudomonadota</taxon>
        <taxon>Gammaproteobacteria</taxon>
        <taxon>Alteromonadales</taxon>
        <taxon>Idiomarinaceae</taxon>
        <taxon>Pseudidiomarina</taxon>
    </lineage>
</organism>
<feature type="transmembrane region" description="Helical" evidence="1">
    <location>
        <begin position="93"/>
        <end position="118"/>
    </location>
</feature>
<dbReference type="AlphaFoldDB" id="A0A432ZAC8"/>
<keyword evidence="3" id="KW-1185">Reference proteome</keyword>
<sequence>MRNDFFLKAGQIVGLLFVLAVVVVFIQFISAAFTADDEVIGYGMLLPIFMVKLTPLLVGFGITASLTTLVIFFQRRKKQPTFVSEGPWYMIYVMNAIITFVIVGYVGLLLLLALSTFIF</sequence>
<dbReference type="STRING" id="1122124.GCA_000423165_00186"/>
<evidence type="ECO:0000256" key="1">
    <source>
        <dbReference type="SAM" id="Phobius"/>
    </source>
</evidence>